<keyword evidence="2" id="KW-1185">Reference proteome</keyword>
<protein>
    <submittedName>
        <fullName evidence="1">Mu-like prophage I protein</fullName>
    </submittedName>
</protein>
<gene>
    <name evidence="1" type="ORF">LY04_00761</name>
</gene>
<dbReference type="EMBL" id="SODO01000002">
    <property type="protein sequence ID" value="TDW61229.1"/>
    <property type="molecule type" value="Genomic_DNA"/>
</dbReference>
<organism evidence="1 2">
    <name type="scientific">Oceanimonas baumannii</name>
    <dbReference type="NCBI Taxonomy" id="129578"/>
    <lineage>
        <taxon>Bacteria</taxon>
        <taxon>Pseudomonadati</taxon>
        <taxon>Pseudomonadota</taxon>
        <taxon>Gammaproteobacteria</taxon>
        <taxon>Aeromonadales</taxon>
        <taxon>Aeromonadaceae</taxon>
        <taxon>Oceanimonas</taxon>
    </lineage>
</organism>
<dbReference type="Pfam" id="PF10123">
    <property type="entry name" value="Mu-like_Pro"/>
    <property type="match status" value="1"/>
</dbReference>
<comment type="caution">
    <text evidence="1">The sequence shown here is derived from an EMBL/GenBank/DDBJ whole genome shotgun (WGS) entry which is preliminary data.</text>
</comment>
<reference evidence="1 2" key="1">
    <citation type="submission" date="2019-03" db="EMBL/GenBank/DDBJ databases">
        <title>Genomic Encyclopedia of Archaeal and Bacterial Type Strains, Phase II (KMG-II): from individual species to whole genera.</title>
        <authorList>
            <person name="Goeker M."/>
        </authorList>
    </citation>
    <scope>NUCLEOTIDE SEQUENCE [LARGE SCALE GENOMIC DNA]</scope>
    <source>
        <strain evidence="1 2">DSM 15594</strain>
    </source>
</reference>
<proteinExistence type="predicted"/>
<sequence length="166" mass="18087">MNIVSVFSPPAPLAVLTDGRPERLAILTAELADSQDGWHQLLPAGRFKARDGRPFDVPGGHWLLDGDIAAGRIARAQALGQDLLIDYEHQALHAAKNGKPAPAAGWFGGGDIEWRKGEWLFIRPRWTQRAQGFIAAGEYVDGVSLQRHQPAAGAAHGRHYQYPSLV</sequence>
<dbReference type="InterPro" id="IPR012106">
    <property type="entry name" value="Phage_Mu_Gp1"/>
</dbReference>
<name>A0ABY2F1D0_9GAMM</name>
<dbReference type="Proteomes" id="UP000295058">
    <property type="component" value="Unassembled WGS sequence"/>
</dbReference>
<evidence type="ECO:0000313" key="2">
    <source>
        <dbReference type="Proteomes" id="UP000295058"/>
    </source>
</evidence>
<evidence type="ECO:0000313" key="1">
    <source>
        <dbReference type="EMBL" id="TDW61229.1"/>
    </source>
</evidence>
<accession>A0ABY2F1D0</accession>
<dbReference type="RefSeq" id="WP_243832777.1">
    <property type="nucleotide sequence ID" value="NZ_NQJF01000003.1"/>
</dbReference>